<reference evidence="6" key="1">
    <citation type="journal article" date="2019" name="Int. J. Syst. Evol. Microbiol.">
        <title>The Global Catalogue of Microorganisms (GCM) 10K type strain sequencing project: providing services to taxonomists for standard genome sequencing and annotation.</title>
        <authorList>
            <consortium name="The Broad Institute Genomics Platform"/>
            <consortium name="The Broad Institute Genome Sequencing Center for Infectious Disease"/>
            <person name="Wu L."/>
            <person name="Ma J."/>
        </authorList>
    </citation>
    <scope>NUCLEOTIDE SEQUENCE [LARGE SCALE GENOMIC DNA]</scope>
    <source>
        <strain evidence="6">CCUG 53903</strain>
    </source>
</reference>
<gene>
    <name evidence="5" type="ORF">ACFPZ3_24850</name>
</gene>
<evidence type="ECO:0000259" key="4">
    <source>
        <dbReference type="PROSITE" id="PS50932"/>
    </source>
</evidence>
<dbReference type="PANTHER" id="PTHR30146">
    <property type="entry name" value="LACI-RELATED TRANSCRIPTIONAL REPRESSOR"/>
    <property type="match status" value="1"/>
</dbReference>
<accession>A0ABW1CP20</accession>
<sequence length="341" mass="36221">MPEAKRRPPRSTDVARLAGVSQKTVSRVLNGEPYVSDEVRGRVLAAARELGYRRNTAARALHLGRFHRIGVVSLGTSLYGPSALLIALERRAREIGYAFTVVNTLEGEEGGVMKAVESLLGQGVDGIVLSEPIDEDQVLRIDPEVPVLSFGALPGLDGPRVVITGASGEGVGRRATEHLLDLGHTTVWHVAGPERWFASRDRVRGWREALAAAGVAEPPPLVGDWSPASGYAAGLILAVNPEVTAVFVANDEMAIGVLRALAESGRAVPEQVSVVGVDDIPSAAYLSPPLTTVPQDFHEVAAHGLDLLVEQIENEPGSATHDDLPARLVVRQSTAPPKEQT</sequence>
<dbReference type="RefSeq" id="WP_379516612.1">
    <property type="nucleotide sequence ID" value="NZ_JBHSPA010000027.1"/>
</dbReference>
<feature type="domain" description="HTH lacI-type" evidence="4">
    <location>
        <begin position="9"/>
        <end position="63"/>
    </location>
</feature>
<dbReference type="Pfam" id="PF13377">
    <property type="entry name" value="Peripla_BP_3"/>
    <property type="match status" value="1"/>
</dbReference>
<dbReference type="CDD" id="cd01392">
    <property type="entry name" value="HTH_LacI"/>
    <property type="match status" value="1"/>
</dbReference>
<keyword evidence="2 5" id="KW-0238">DNA-binding</keyword>
<dbReference type="InterPro" id="IPR046335">
    <property type="entry name" value="LacI/GalR-like_sensor"/>
</dbReference>
<dbReference type="EMBL" id="JBHSPA010000027">
    <property type="protein sequence ID" value="MFC5827112.1"/>
    <property type="molecule type" value="Genomic_DNA"/>
</dbReference>
<dbReference type="CDD" id="cd01574">
    <property type="entry name" value="PBP1_LacI"/>
    <property type="match status" value="1"/>
</dbReference>
<dbReference type="Proteomes" id="UP001596058">
    <property type="component" value="Unassembled WGS sequence"/>
</dbReference>
<dbReference type="InterPro" id="IPR028082">
    <property type="entry name" value="Peripla_BP_I"/>
</dbReference>
<dbReference type="InterPro" id="IPR000843">
    <property type="entry name" value="HTH_LacI"/>
</dbReference>
<evidence type="ECO:0000256" key="1">
    <source>
        <dbReference type="ARBA" id="ARBA00023015"/>
    </source>
</evidence>
<name>A0ABW1CP20_9ACTN</name>
<dbReference type="PANTHER" id="PTHR30146:SF109">
    <property type="entry name" value="HTH-TYPE TRANSCRIPTIONAL REGULATOR GALS"/>
    <property type="match status" value="1"/>
</dbReference>
<evidence type="ECO:0000256" key="3">
    <source>
        <dbReference type="ARBA" id="ARBA00023163"/>
    </source>
</evidence>
<dbReference type="SUPFAM" id="SSF53822">
    <property type="entry name" value="Periplasmic binding protein-like I"/>
    <property type="match status" value="1"/>
</dbReference>
<dbReference type="SUPFAM" id="SSF47413">
    <property type="entry name" value="lambda repressor-like DNA-binding domains"/>
    <property type="match status" value="1"/>
</dbReference>
<organism evidence="5 6">
    <name type="scientific">Nonomuraea insulae</name>
    <dbReference type="NCBI Taxonomy" id="1616787"/>
    <lineage>
        <taxon>Bacteria</taxon>
        <taxon>Bacillati</taxon>
        <taxon>Actinomycetota</taxon>
        <taxon>Actinomycetes</taxon>
        <taxon>Streptosporangiales</taxon>
        <taxon>Streptosporangiaceae</taxon>
        <taxon>Nonomuraea</taxon>
    </lineage>
</organism>
<keyword evidence="6" id="KW-1185">Reference proteome</keyword>
<evidence type="ECO:0000256" key="2">
    <source>
        <dbReference type="ARBA" id="ARBA00023125"/>
    </source>
</evidence>
<evidence type="ECO:0000313" key="6">
    <source>
        <dbReference type="Proteomes" id="UP001596058"/>
    </source>
</evidence>
<dbReference type="GO" id="GO:0003677">
    <property type="term" value="F:DNA binding"/>
    <property type="evidence" value="ECO:0007669"/>
    <property type="project" value="UniProtKB-KW"/>
</dbReference>
<keyword evidence="1" id="KW-0805">Transcription regulation</keyword>
<proteinExistence type="predicted"/>
<keyword evidence="3" id="KW-0804">Transcription</keyword>
<dbReference type="InterPro" id="IPR010982">
    <property type="entry name" value="Lambda_DNA-bd_dom_sf"/>
</dbReference>
<dbReference type="Gene3D" id="1.10.260.40">
    <property type="entry name" value="lambda repressor-like DNA-binding domains"/>
    <property type="match status" value="1"/>
</dbReference>
<dbReference type="PROSITE" id="PS50932">
    <property type="entry name" value="HTH_LACI_2"/>
    <property type="match status" value="1"/>
</dbReference>
<dbReference type="Gene3D" id="3.40.50.2300">
    <property type="match status" value="2"/>
</dbReference>
<dbReference type="Pfam" id="PF00356">
    <property type="entry name" value="LacI"/>
    <property type="match status" value="1"/>
</dbReference>
<dbReference type="SMART" id="SM00354">
    <property type="entry name" value="HTH_LACI"/>
    <property type="match status" value="1"/>
</dbReference>
<evidence type="ECO:0000313" key="5">
    <source>
        <dbReference type="EMBL" id="MFC5827112.1"/>
    </source>
</evidence>
<protein>
    <submittedName>
        <fullName evidence="5">LacI family DNA-binding transcriptional regulator</fullName>
    </submittedName>
</protein>
<comment type="caution">
    <text evidence="5">The sequence shown here is derived from an EMBL/GenBank/DDBJ whole genome shotgun (WGS) entry which is preliminary data.</text>
</comment>